<keyword evidence="1" id="KW-0479">Metal-binding</keyword>
<reference evidence="9 10" key="1">
    <citation type="submission" date="2024-09" db="EMBL/GenBank/DDBJ databases">
        <title>Rethinking Asexuality: The Enigmatic Case of Functional Sexual Genes in Lepraria (Stereocaulaceae).</title>
        <authorList>
            <person name="Doellman M."/>
            <person name="Sun Y."/>
            <person name="Barcenas-Pena A."/>
            <person name="Lumbsch H.T."/>
            <person name="Grewe F."/>
        </authorList>
    </citation>
    <scope>NUCLEOTIDE SEQUENCE [LARGE SCALE GENOMIC DNA]</scope>
    <source>
        <strain evidence="9 10">Mercado 3170</strain>
    </source>
</reference>
<dbReference type="EMBL" id="JBEFKJ010000009">
    <property type="protein sequence ID" value="KAL2044364.1"/>
    <property type="molecule type" value="Genomic_DNA"/>
</dbReference>
<dbReference type="PANTHER" id="PTHR24393:SF34">
    <property type="entry name" value="PR_SET DOMAIN 13"/>
    <property type="match status" value="1"/>
</dbReference>
<proteinExistence type="predicted"/>
<keyword evidence="5" id="KW-0539">Nucleus</keyword>
<keyword evidence="4" id="KW-0862">Zinc</keyword>
<dbReference type="Gene3D" id="3.30.160.60">
    <property type="entry name" value="Classic Zinc Finger"/>
    <property type="match status" value="2"/>
</dbReference>
<feature type="region of interest" description="Disordered" evidence="7">
    <location>
        <begin position="514"/>
        <end position="544"/>
    </location>
</feature>
<organism evidence="9 10">
    <name type="scientific">Stereocaulon virgatum</name>
    <dbReference type="NCBI Taxonomy" id="373712"/>
    <lineage>
        <taxon>Eukaryota</taxon>
        <taxon>Fungi</taxon>
        <taxon>Dikarya</taxon>
        <taxon>Ascomycota</taxon>
        <taxon>Pezizomycotina</taxon>
        <taxon>Lecanoromycetes</taxon>
        <taxon>OSLEUM clade</taxon>
        <taxon>Lecanoromycetidae</taxon>
        <taxon>Lecanorales</taxon>
        <taxon>Lecanorineae</taxon>
        <taxon>Stereocaulaceae</taxon>
        <taxon>Stereocaulon</taxon>
    </lineage>
</organism>
<feature type="domain" description="C2H2-type" evidence="8">
    <location>
        <begin position="424"/>
        <end position="458"/>
    </location>
</feature>
<comment type="caution">
    <text evidence="9">The sequence shown here is derived from an EMBL/GenBank/DDBJ whole genome shotgun (WGS) entry which is preliminary data.</text>
</comment>
<name>A0ABR4AFT9_9LECA</name>
<evidence type="ECO:0000256" key="1">
    <source>
        <dbReference type="ARBA" id="ARBA00022723"/>
    </source>
</evidence>
<dbReference type="SUPFAM" id="SSF57667">
    <property type="entry name" value="beta-beta-alpha zinc fingers"/>
    <property type="match status" value="2"/>
</dbReference>
<evidence type="ECO:0000313" key="9">
    <source>
        <dbReference type="EMBL" id="KAL2044364.1"/>
    </source>
</evidence>
<gene>
    <name evidence="9" type="ORF">N7G274_003069</name>
</gene>
<dbReference type="Proteomes" id="UP001590950">
    <property type="component" value="Unassembled WGS sequence"/>
</dbReference>
<sequence>MGSSSSIAAATLISHAFSIVRDKTVGGAAFTVLLCAYHSYFTSSIDIASLPDSHRQASLPAYDPHNFTARLKSALNLLIPPSSPSNICHPSSHFTLSSRQTIYIKHFTTTSFRASTTTLPSPHVCRAELPASTIMNLTPQSVRSPMSPEYQHSKRSFSSQRPCYPATPQPESASLERPNRGLGIFDCPLPQQQSTIQELPPSPQPSDSWSHSSVMEHDFPQTSQPPDIFSAAFDPFSGYSNGANSGMTTTQSPEAPGLVFCQTPPSTNMPSHRSSISSSYSSPESFQHGSGYYTPRVKQEDSNEWYPAPGNDQVLQRSMTLQTMSPYNGVSPINGPSDDCYKNQPNDWSKQNMGYEVDFTNGAARSKFDAAPMLPSVTRIKKKRQRTTPEEATHECRVCGKLFKRSYNWKSHLETHNPERKYPHPCTAMTGNAPCTKKFQRKTDLDRHYDSVHLKARNHRCNLCGNRFARRDTLRRHTEDGCPKRYELNLREGSAATPARWSFTNFPARSRSYSLGMPQQSSMAPSVSATPSSTFPSYDRPQFVSSPIQAPSVFVS</sequence>
<keyword evidence="3 6" id="KW-0863">Zinc-finger</keyword>
<dbReference type="InterPro" id="IPR013087">
    <property type="entry name" value="Znf_C2H2_type"/>
</dbReference>
<dbReference type="PANTHER" id="PTHR24393">
    <property type="entry name" value="ZINC FINGER PROTEIN"/>
    <property type="match status" value="1"/>
</dbReference>
<evidence type="ECO:0000256" key="7">
    <source>
        <dbReference type="SAM" id="MobiDB-lite"/>
    </source>
</evidence>
<evidence type="ECO:0000259" key="8">
    <source>
        <dbReference type="PROSITE" id="PS50157"/>
    </source>
</evidence>
<feature type="region of interest" description="Disordered" evidence="7">
    <location>
        <begin position="139"/>
        <end position="293"/>
    </location>
</feature>
<dbReference type="SMART" id="SM00355">
    <property type="entry name" value="ZnF_C2H2"/>
    <property type="match status" value="3"/>
</dbReference>
<evidence type="ECO:0000256" key="6">
    <source>
        <dbReference type="PROSITE-ProRule" id="PRU00042"/>
    </source>
</evidence>
<protein>
    <recommendedName>
        <fullName evidence="8">C2H2-type domain-containing protein</fullName>
    </recommendedName>
</protein>
<evidence type="ECO:0000256" key="2">
    <source>
        <dbReference type="ARBA" id="ARBA00022737"/>
    </source>
</evidence>
<keyword evidence="10" id="KW-1185">Reference proteome</keyword>
<feature type="compositionally biased region" description="Low complexity" evidence="7">
    <location>
        <begin position="271"/>
        <end position="285"/>
    </location>
</feature>
<evidence type="ECO:0000313" key="10">
    <source>
        <dbReference type="Proteomes" id="UP001590950"/>
    </source>
</evidence>
<dbReference type="PROSITE" id="PS00028">
    <property type="entry name" value="ZINC_FINGER_C2H2_1"/>
    <property type="match status" value="1"/>
</dbReference>
<dbReference type="PROSITE" id="PS50157">
    <property type="entry name" value="ZINC_FINGER_C2H2_2"/>
    <property type="match status" value="3"/>
</dbReference>
<accession>A0ABR4AFT9</accession>
<evidence type="ECO:0000256" key="4">
    <source>
        <dbReference type="ARBA" id="ARBA00022833"/>
    </source>
</evidence>
<dbReference type="InterPro" id="IPR036236">
    <property type="entry name" value="Znf_C2H2_sf"/>
</dbReference>
<feature type="domain" description="C2H2-type" evidence="8">
    <location>
        <begin position="394"/>
        <end position="421"/>
    </location>
</feature>
<feature type="domain" description="C2H2-type" evidence="8">
    <location>
        <begin position="459"/>
        <end position="477"/>
    </location>
</feature>
<evidence type="ECO:0000256" key="5">
    <source>
        <dbReference type="ARBA" id="ARBA00023242"/>
    </source>
</evidence>
<feature type="compositionally biased region" description="Polar residues" evidence="7">
    <location>
        <begin position="238"/>
        <end position="253"/>
    </location>
</feature>
<feature type="compositionally biased region" description="Polar residues" evidence="7">
    <location>
        <begin position="514"/>
        <end position="536"/>
    </location>
</feature>
<dbReference type="Pfam" id="PF00096">
    <property type="entry name" value="zf-C2H2"/>
    <property type="match status" value="2"/>
</dbReference>
<keyword evidence="2" id="KW-0677">Repeat</keyword>
<evidence type="ECO:0000256" key="3">
    <source>
        <dbReference type="ARBA" id="ARBA00022771"/>
    </source>
</evidence>